<dbReference type="EMBL" id="CP016438">
    <property type="protein sequence ID" value="ANS67650.1"/>
    <property type="molecule type" value="Genomic_DNA"/>
</dbReference>
<sequence>MRFHRRTRARLAALAAGAVFASLVQSVAWADQPTAPPGDTAPAPKRTAAAAKPLADAVPTARRAALLGTSWKESGDLAWTTSGDAQGFHVLTARKSDGYTWRTAASLSEPGFDADAWIGNTCVTGSGKRAVVVYAPRAFTNKPPMMARGGFTAIVDLTDGRVTKLGIKSSLSYYNPGCGTDETAVLTQSGGDDLPGTRLVRLDASTGTLSKPVELDGQVTSAVPVAGGAMAAAAGAQVVRVDARGRHTPLVRTDGVPYRLTPDGDGGLAFLDKRGATSKVKRITADAVAHPDARRTRAGVLAQGRATETGLTRSAGTVYITGTTSRTAGHLPTAVRRLAATPKDVTVSSRGDAVLTHTSWADGKGTLLQPGESNGARTVSLAMTTRGTGGKVAFTVDPSRRVSSHAAQGRDPSPGLRTGSGKAGTTADPKAKRTLAAAGDPSNPVEEERTCSVPRNDPRNQAMQPKPRQVEWAVDMAVKGLLNKHISRPADWKNLGMPAYQPQTLFANPALGGGGRAIAQVMLGVTTQESNMWQAARSAVPGVTANPLIGNYYGIDLYDGDSNNDWDVDFAEADCGYGITQITDHMRMAGREDGHGGEAWPYQKQRAAALDYTANIAAGLQTLVSKWNETRAAGIIANHGANGRPENWYFALWAYNSGFHAKGAAGQPWGLGWANNPANPEWDAGRLPFLENAAGGEDASAAARPQNWPYQEKVLGFAAHPPSFLESPGVMVPAFRPSSWNGTEEAVSVKGSAKYNRAHVKAPESAFCDASNSCTPGKISDGASNDSGTSGPCGREDFKCWWNKPVTWKTDCIDTCGFEFVRFGESTPEEPDGTAYPPVCTTTGLPGNALIVDDVPAGTPVVRPGCTNSWKNSGSFGFNFANNAVEVVYPAKVDLHQLGAGFGGHFYFGHTRADDAKGQRLKITGTWKLKDKLTGQAKVMVHLPDHGAHTKYATYEIETAHGTETRTISQPGDGNRWVSLGAYRFDNAAQVRLNTITPDGTGDQDIAFDAVAFVPGSYDLITDIQLPEWNPDAPEPAAVEPVTTVPGNVFPRAGVQAATAGPTADKHSRAFDCRAVKGRPKSEVCLQFRGEPVQQSKRQLAAANTAFCAKSGAAMFHTRTRACLQDSFSATLYENRVPIAQNLYSYKHEIDLDLNSPTIKQTVSIQPTKVDPKVPPVTVNVQSFCQRNCSSGGITWSSLPKWSGLDTHMAVGEVDHAWQGTTGNETVHLNWILSSTMGGAPNGGADYQPPAGKLGIRCDNEAKGKTTIGCVFPDYIPTYVVNTEANPTAAAFYWILMRKLPYHPGSRDHDSPLNYLASKPRQEANRKVICPKSGADKFVPNPASKPANSTSSCDEYPFAATYQSGGMPPQAVATGKDCTQLYAKPLSGTGWTIQEDPTYARVNTWNEICGRASIPGDENSGAANRIGLFFVPNNRMLDKDAFYVSVPGFEECTDLSKICVVRTR</sequence>
<proteinExistence type="predicted"/>
<dbReference type="Pfam" id="PF25275">
    <property type="entry name" value="Golvesin_C"/>
    <property type="match status" value="1"/>
</dbReference>
<dbReference type="Proteomes" id="UP000092598">
    <property type="component" value="Chromosome"/>
</dbReference>
<keyword evidence="3" id="KW-1185">Reference proteome</keyword>
<dbReference type="OrthoDB" id="5503950at2"/>
<feature type="domain" description="Golvesin/Xly CBD-like" evidence="1">
    <location>
        <begin position="919"/>
        <end position="1013"/>
    </location>
</feature>
<accession>A0A1B1MG92</accession>
<organism evidence="2 3">
    <name type="scientific">Streptomyces lincolnensis</name>
    <dbReference type="NCBI Taxonomy" id="1915"/>
    <lineage>
        <taxon>Bacteria</taxon>
        <taxon>Bacillati</taxon>
        <taxon>Actinomycetota</taxon>
        <taxon>Actinomycetes</taxon>
        <taxon>Kitasatosporales</taxon>
        <taxon>Streptomycetaceae</taxon>
        <taxon>Streptomyces</taxon>
    </lineage>
</organism>
<dbReference type="KEGG" id="sls:SLINC_5426"/>
<evidence type="ECO:0000313" key="2">
    <source>
        <dbReference type="EMBL" id="ANS67650.1"/>
    </source>
</evidence>
<dbReference type="SUPFAM" id="SSF63829">
    <property type="entry name" value="Calcium-dependent phosphotriesterase"/>
    <property type="match status" value="1"/>
</dbReference>
<dbReference type="STRING" id="1915.SLINC_5426"/>
<reference evidence="2 3" key="1">
    <citation type="submission" date="2016-07" db="EMBL/GenBank/DDBJ databases">
        <title>Enhancement of antibiotic productionsby engineered nitrateutilization in actinobacteria.</title>
        <authorList>
            <person name="Meng S.C."/>
        </authorList>
    </citation>
    <scope>NUCLEOTIDE SEQUENCE [LARGE SCALE GENOMIC DNA]</scope>
    <source>
        <strain evidence="2 3">NRRL 2936</strain>
    </source>
</reference>
<protein>
    <recommendedName>
        <fullName evidence="1">Golvesin/Xly CBD-like domain-containing protein</fullName>
    </recommendedName>
</protein>
<dbReference type="InterPro" id="IPR033803">
    <property type="entry name" value="CBD-like_Golvesin-Xly"/>
</dbReference>
<name>A0A1B1MG92_STRLN</name>
<gene>
    <name evidence="2" type="ORF">SLINC_5426</name>
</gene>
<dbReference type="RefSeq" id="WP_067438787.1">
    <property type="nucleotide sequence ID" value="NZ_CP016438.1"/>
</dbReference>
<dbReference type="PATRIC" id="fig|1915.4.peg.6017"/>
<evidence type="ECO:0000259" key="1">
    <source>
        <dbReference type="Pfam" id="PF25275"/>
    </source>
</evidence>
<evidence type="ECO:0000313" key="3">
    <source>
        <dbReference type="Proteomes" id="UP000092598"/>
    </source>
</evidence>